<evidence type="ECO:0000313" key="2">
    <source>
        <dbReference type="Proteomes" id="UP000683925"/>
    </source>
</evidence>
<dbReference type="EMBL" id="CAJJDP010000045">
    <property type="protein sequence ID" value="CAD8164460.1"/>
    <property type="molecule type" value="Genomic_DNA"/>
</dbReference>
<comment type="caution">
    <text evidence="1">The sequence shown here is derived from an EMBL/GenBank/DDBJ whole genome shotgun (WGS) entry which is preliminary data.</text>
</comment>
<keyword evidence="2" id="KW-1185">Reference proteome</keyword>
<sequence length="165" mass="19709">MNHSIRNIYTFRKKQKNFNKTFAAKYIKQLLTNTQTLSTPIPHLRIEEEINEHTKIEDSLNIKQSVDDSSLHSSHIIQITHTIKKRANLDCENYRLIYRLNSKSCVVPCKVSLRKFKMNQQDLKFMEEFDNLKSQLQFKQPNEIDFLTPYNEFYQKINEIVLNKL</sequence>
<dbReference type="AlphaFoldDB" id="A0A8S1UI12"/>
<dbReference type="OrthoDB" id="297663at2759"/>
<gene>
    <name evidence="1" type="ORF">POCTA_138.1.T0450065</name>
</gene>
<name>A0A8S1UI12_PAROT</name>
<organism evidence="1 2">
    <name type="scientific">Paramecium octaurelia</name>
    <dbReference type="NCBI Taxonomy" id="43137"/>
    <lineage>
        <taxon>Eukaryota</taxon>
        <taxon>Sar</taxon>
        <taxon>Alveolata</taxon>
        <taxon>Ciliophora</taxon>
        <taxon>Intramacronucleata</taxon>
        <taxon>Oligohymenophorea</taxon>
        <taxon>Peniculida</taxon>
        <taxon>Parameciidae</taxon>
        <taxon>Paramecium</taxon>
    </lineage>
</organism>
<reference evidence="1" key="1">
    <citation type="submission" date="2021-01" db="EMBL/GenBank/DDBJ databases">
        <authorList>
            <consortium name="Genoscope - CEA"/>
            <person name="William W."/>
        </authorList>
    </citation>
    <scope>NUCLEOTIDE SEQUENCE</scope>
</reference>
<proteinExistence type="predicted"/>
<accession>A0A8S1UI12</accession>
<dbReference type="OMA" id="HIIQITH"/>
<dbReference type="Proteomes" id="UP000683925">
    <property type="component" value="Unassembled WGS sequence"/>
</dbReference>
<evidence type="ECO:0000313" key="1">
    <source>
        <dbReference type="EMBL" id="CAD8164460.1"/>
    </source>
</evidence>
<protein>
    <submittedName>
        <fullName evidence="1">Uncharacterized protein</fullName>
    </submittedName>
</protein>